<dbReference type="Gene3D" id="1.10.287.70">
    <property type="match status" value="1"/>
</dbReference>
<dbReference type="InterPro" id="IPR028325">
    <property type="entry name" value="VG_K_chnl"/>
</dbReference>
<dbReference type="GO" id="GO:0001508">
    <property type="term" value="P:action potential"/>
    <property type="evidence" value="ECO:0007669"/>
    <property type="project" value="TreeGrafter"/>
</dbReference>
<dbReference type="Proteomes" id="UP000546464">
    <property type="component" value="Unassembled WGS sequence"/>
</dbReference>
<evidence type="ECO:0000256" key="4">
    <source>
        <dbReference type="ARBA" id="ARBA00022989"/>
    </source>
</evidence>
<dbReference type="PANTHER" id="PTHR11537:SF254">
    <property type="entry name" value="POTASSIUM VOLTAGE-GATED CHANNEL PROTEIN SHAB"/>
    <property type="match status" value="1"/>
</dbReference>
<dbReference type="EMBL" id="JACHVB010000021">
    <property type="protein sequence ID" value="MBC2594335.1"/>
    <property type="molecule type" value="Genomic_DNA"/>
</dbReference>
<evidence type="ECO:0000256" key="6">
    <source>
        <dbReference type="ARBA" id="ARBA00023136"/>
    </source>
</evidence>
<accession>A0A842HCV5</accession>
<dbReference type="Pfam" id="PF07885">
    <property type="entry name" value="Ion_trans_2"/>
    <property type="match status" value="1"/>
</dbReference>
<comment type="subcellular location">
    <subcellularLocation>
        <location evidence="1">Membrane</location>
        <topology evidence="1">Multi-pass membrane protein</topology>
    </subcellularLocation>
</comment>
<keyword evidence="6 9" id="KW-0472">Membrane</keyword>
<proteinExistence type="predicted"/>
<evidence type="ECO:0000256" key="7">
    <source>
        <dbReference type="ARBA" id="ARBA00023303"/>
    </source>
</evidence>
<dbReference type="PRINTS" id="PR00169">
    <property type="entry name" value="KCHANNEL"/>
</dbReference>
<evidence type="ECO:0000256" key="3">
    <source>
        <dbReference type="ARBA" id="ARBA00022692"/>
    </source>
</evidence>
<keyword evidence="2" id="KW-0813">Transport</keyword>
<dbReference type="InterPro" id="IPR013099">
    <property type="entry name" value="K_chnl_dom"/>
</dbReference>
<dbReference type="GO" id="GO:0008076">
    <property type="term" value="C:voltage-gated potassium channel complex"/>
    <property type="evidence" value="ECO:0007669"/>
    <property type="project" value="InterPro"/>
</dbReference>
<sequence length="261" mass="28939">MNLIEIIRFRNRRNLPMGKFALLLTVLLFTIVTYPFIDEYAWLSSIIAVIGFLTILSALWAVSDSKLAFTLTALLAAPAFGVNLLNSLANTNTYAYVAVPMAFAFYMMVNIKILRTVVTANEVNWDILCGAISVYLLLGMNWTLIYTFLDLLNPDTFKIHTSYVSDQAVIGNRDFFYFSFVTLTTLGYGDIVPITTPGRVFAVLEAITGQLYVAVIIGKIISISPLRNVLPSRMEKLHTISKRPAPSPAKPAPDTSHSESV</sequence>
<comment type="caution">
    <text evidence="11">The sequence shown here is derived from an EMBL/GenBank/DDBJ whole genome shotgun (WGS) entry which is preliminary data.</text>
</comment>
<reference evidence="11 12" key="1">
    <citation type="submission" date="2020-07" db="EMBL/GenBank/DDBJ databases">
        <authorList>
            <person name="Feng X."/>
        </authorList>
    </citation>
    <scope>NUCLEOTIDE SEQUENCE [LARGE SCALE GENOMIC DNA]</scope>
    <source>
        <strain evidence="11 12">JCM31066</strain>
    </source>
</reference>
<organism evidence="11 12">
    <name type="scientific">Ruficoccus amylovorans</name>
    <dbReference type="NCBI Taxonomy" id="1804625"/>
    <lineage>
        <taxon>Bacteria</taxon>
        <taxon>Pseudomonadati</taxon>
        <taxon>Verrucomicrobiota</taxon>
        <taxon>Opitutia</taxon>
        <taxon>Puniceicoccales</taxon>
        <taxon>Cerasicoccaceae</taxon>
        <taxon>Ruficoccus</taxon>
    </lineage>
</organism>
<keyword evidence="5" id="KW-0406">Ion transport</keyword>
<evidence type="ECO:0000256" key="8">
    <source>
        <dbReference type="SAM" id="MobiDB-lite"/>
    </source>
</evidence>
<keyword evidence="3 9" id="KW-0812">Transmembrane</keyword>
<feature type="transmembrane region" description="Helical" evidence="9">
    <location>
        <begin position="20"/>
        <end position="37"/>
    </location>
</feature>
<feature type="transmembrane region" description="Helical" evidence="9">
    <location>
        <begin position="125"/>
        <end position="149"/>
    </location>
</feature>
<evidence type="ECO:0000313" key="11">
    <source>
        <dbReference type="EMBL" id="MBC2594335.1"/>
    </source>
</evidence>
<dbReference type="PANTHER" id="PTHR11537">
    <property type="entry name" value="VOLTAGE-GATED POTASSIUM CHANNEL"/>
    <property type="match status" value="1"/>
</dbReference>
<evidence type="ECO:0000313" key="12">
    <source>
        <dbReference type="Proteomes" id="UP000546464"/>
    </source>
</evidence>
<keyword evidence="7 11" id="KW-0407">Ion channel</keyword>
<evidence type="ECO:0000256" key="9">
    <source>
        <dbReference type="SAM" id="Phobius"/>
    </source>
</evidence>
<gene>
    <name evidence="11" type="ORF">H5P28_08675</name>
</gene>
<feature type="transmembrane region" description="Helical" evidence="9">
    <location>
        <begin position="211"/>
        <end position="230"/>
    </location>
</feature>
<feature type="domain" description="Potassium channel" evidence="10">
    <location>
        <begin position="174"/>
        <end position="222"/>
    </location>
</feature>
<name>A0A842HCV5_9BACT</name>
<dbReference type="SUPFAM" id="SSF81324">
    <property type="entry name" value="Voltage-gated potassium channels"/>
    <property type="match status" value="1"/>
</dbReference>
<dbReference type="GO" id="GO:0005249">
    <property type="term" value="F:voltage-gated potassium channel activity"/>
    <property type="evidence" value="ECO:0007669"/>
    <property type="project" value="InterPro"/>
</dbReference>
<evidence type="ECO:0000256" key="1">
    <source>
        <dbReference type="ARBA" id="ARBA00004141"/>
    </source>
</evidence>
<feature type="transmembrane region" description="Helical" evidence="9">
    <location>
        <begin position="69"/>
        <end position="88"/>
    </location>
</feature>
<keyword evidence="4 9" id="KW-1133">Transmembrane helix</keyword>
<feature type="transmembrane region" description="Helical" evidence="9">
    <location>
        <begin position="43"/>
        <end position="62"/>
    </location>
</feature>
<feature type="region of interest" description="Disordered" evidence="8">
    <location>
        <begin position="241"/>
        <end position="261"/>
    </location>
</feature>
<keyword evidence="12" id="KW-1185">Reference proteome</keyword>
<feature type="transmembrane region" description="Helical" evidence="9">
    <location>
        <begin position="94"/>
        <end position="113"/>
    </location>
</feature>
<protein>
    <submittedName>
        <fullName evidence="11">Two pore domain potassium channel family protein</fullName>
    </submittedName>
</protein>
<dbReference type="AlphaFoldDB" id="A0A842HCV5"/>
<evidence type="ECO:0000256" key="5">
    <source>
        <dbReference type="ARBA" id="ARBA00023065"/>
    </source>
</evidence>
<evidence type="ECO:0000256" key="2">
    <source>
        <dbReference type="ARBA" id="ARBA00022448"/>
    </source>
</evidence>
<dbReference type="RefSeq" id="WP_185675321.1">
    <property type="nucleotide sequence ID" value="NZ_JACHVB010000021.1"/>
</dbReference>
<evidence type="ECO:0000259" key="10">
    <source>
        <dbReference type="Pfam" id="PF07885"/>
    </source>
</evidence>